<dbReference type="CDD" id="cd00609">
    <property type="entry name" value="AAT_like"/>
    <property type="match status" value="1"/>
</dbReference>
<dbReference type="InterPro" id="IPR051446">
    <property type="entry name" value="HTH_trans_reg/aminotransferase"/>
</dbReference>
<keyword evidence="5" id="KW-0804">Transcription</keyword>
<keyword evidence="4" id="KW-0238">DNA-binding</keyword>
<dbReference type="Pfam" id="PF00392">
    <property type="entry name" value="GntR"/>
    <property type="match status" value="1"/>
</dbReference>
<dbReference type="PRINTS" id="PR00035">
    <property type="entry name" value="HTHGNTR"/>
</dbReference>
<evidence type="ECO:0000259" key="7">
    <source>
        <dbReference type="PROSITE" id="PS50949"/>
    </source>
</evidence>
<dbReference type="EMBL" id="FNBE01000006">
    <property type="protein sequence ID" value="SDF66769.1"/>
    <property type="molecule type" value="Genomic_DNA"/>
</dbReference>
<feature type="region of interest" description="Disordered" evidence="6">
    <location>
        <begin position="88"/>
        <end position="109"/>
    </location>
</feature>
<dbReference type="InterPro" id="IPR015421">
    <property type="entry name" value="PyrdxlP-dep_Trfase_major"/>
</dbReference>
<evidence type="ECO:0000313" key="9">
    <source>
        <dbReference type="Proteomes" id="UP000198967"/>
    </source>
</evidence>
<evidence type="ECO:0000256" key="4">
    <source>
        <dbReference type="ARBA" id="ARBA00023125"/>
    </source>
</evidence>
<keyword evidence="2" id="KW-0663">Pyridoxal phosphate</keyword>
<dbReference type="GO" id="GO:0003677">
    <property type="term" value="F:DNA binding"/>
    <property type="evidence" value="ECO:0007669"/>
    <property type="project" value="UniProtKB-KW"/>
</dbReference>
<dbReference type="CDD" id="cd07377">
    <property type="entry name" value="WHTH_GntR"/>
    <property type="match status" value="1"/>
</dbReference>
<dbReference type="STRING" id="366584.SAMN05216377_10681"/>
<reference evidence="8 9" key="1">
    <citation type="submission" date="2016-10" db="EMBL/GenBank/DDBJ databases">
        <authorList>
            <person name="de Groot N.N."/>
        </authorList>
    </citation>
    <scope>NUCLEOTIDE SEQUENCE [LARGE SCALE GENOMIC DNA]</scope>
    <source>
        <strain evidence="8 9">CGMCC 4.3143</strain>
    </source>
</reference>
<dbReference type="Gene3D" id="3.40.640.10">
    <property type="entry name" value="Type I PLP-dependent aspartate aminotransferase-like (Major domain)"/>
    <property type="match status" value="1"/>
</dbReference>
<dbReference type="InterPro" id="IPR004839">
    <property type="entry name" value="Aminotransferase_I/II_large"/>
</dbReference>
<protein>
    <submittedName>
        <fullName evidence="8">Transcriptional regulator, GntR family</fullName>
    </submittedName>
</protein>
<dbReference type="SMART" id="SM00345">
    <property type="entry name" value="HTH_GNTR"/>
    <property type="match status" value="1"/>
</dbReference>
<evidence type="ECO:0000256" key="6">
    <source>
        <dbReference type="SAM" id="MobiDB-lite"/>
    </source>
</evidence>
<keyword evidence="9" id="KW-1185">Reference proteome</keyword>
<dbReference type="Proteomes" id="UP000198967">
    <property type="component" value="Unassembled WGS sequence"/>
</dbReference>
<dbReference type="InterPro" id="IPR000524">
    <property type="entry name" value="Tscrpt_reg_HTH_GntR"/>
</dbReference>
<dbReference type="SUPFAM" id="SSF53383">
    <property type="entry name" value="PLP-dependent transferases"/>
    <property type="match status" value="1"/>
</dbReference>
<dbReference type="Pfam" id="PF00155">
    <property type="entry name" value="Aminotran_1_2"/>
    <property type="match status" value="1"/>
</dbReference>
<accession>A0A1G7N0A3</accession>
<evidence type="ECO:0000256" key="1">
    <source>
        <dbReference type="ARBA" id="ARBA00005384"/>
    </source>
</evidence>
<gene>
    <name evidence="8" type="ORF">SAMN05216377_10681</name>
</gene>
<dbReference type="InterPro" id="IPR036390">
    <property type="entry name" value="WH_DNA-bd_sf"/>
</dbReference>
<dbReference type="GO" id="GO:0003700">
    <property type="term" value="F:DNA-binding transcription factor activity"/>
    <property type="evidence" value="ECO:0007669"/>
    <property type="project" value="InterPro"/>
</dbReference>
<evidence type="ECO:0000256" key="3">
    <source>
        <dbReference type="ARBA" id="ARBA00023015"/>
    </source>
</evidence>
<evidence type="ECO:0000313" key="8">
    <source>
        <dbReference type="EMBL" id="SDF66769.1"/>
    </source>
</evidence>
<dbReference type="InterPro" id="IPR036388">
    <property type="entry name" value="WH-like_DNA-bd_sf"/>
</dbReference>
<evidence type="ECO:0000256" key="2">
    <source>
        <dbReference type="ARBA" id="ARBA00022898"/>
    </source>
</evidence>
<keyword evidence="3" id="KW-0805">Transcription regulation</keyword>
<organism evidence="8 9">
    <name type="scientific">Pseudonocardia oroxyli</name>
    <dbReference type="NCBI Taxonomy" id="366584"/>
    <lineage>
        <taxon>Bacteria</taxon>
        <taxon>Bacillati</taxon>
        <taxon>Actinomycetota</taxon>
        <taxon>Actinomycetes</taxon>
        <taxon>Pseudonocardiales</taxon>
        <taxon>Pseudonocardiaceae</taxon>
        <taxon>Pseudonocardia</taxon>
    </lineage>
</organism>
<dbReference type="GO" id="GO:0030170">
    <property type="term" value="F:pyridoxal phosphate binding"/>
    <property type="evidence" value="ECO:0007669"/>
    <property type="project" value="InterPro"/>
</dbReference>
<dbReference type="InterPro" id="IPR015424">
    <property type="entry name" value="PyrdxlP-dep_Trfase"/>
</dbReference>
<evidence type="ECO:0000256" key="5">
    <source>
        <dbReference type="ARBA" id="ARBA00023163"/>
    </source>
</evidence>
<dbReference type="PANTHER" id="PTHR46577">
    <property type="entry name" value="HTH-TYPE TRANSCRIPTIONAL REGULATORY PROTEIN GABR"/>
    <property type="match status" value="1"/>
</dbReference>
<proteinExistence type="inferred from homology"/>
<dbReference type="SUPFAM" id="SSF46785">
    <property type="entry name" value="Winged helix' DNA-binding domain"/>
    <property type="match status" value="1"/>
</dbReference>
<dbReference type="PROSITE" id="PS50949">
    <property type="entry name" value="HTH_GNTR"/>
    <property type="match status" value="1"/>
</dbReference>
<dbReference type="PANTHER" id="PTHR46577:SF1">
    <property type="entry name" value="HTH-TYPE TRANSCRIPTIONAL REGULATORY PROTEIN GABR"/>
    <property type="match status" value="1"/>
</dbReference>
<name>A0A1G7N0A3_PSEOR</name>
<dbReference type="AlphaFoldDB" id="A0A1G7N0A3"/>
<dbReference type="OrthoDB" id="5415143at2"/>
<feature type="domain" description="HTH gntR-type" evidence="7">
    <location>
        <begin position="13"/>
        <end position="81"/>
    </location>
</feature>
<dbReference type="Gene3D" id="1.10.10.10">
    <property type="entry name" value="Winged helix-like DNA-binding domain superfamily/Winged helix DNA-binding domain"/>
    <property type="match status" value="1"/>
</dbReference>
<comment type="similarity">
    <text evidence="1">In the C-terminal section; belongs to the class-I pyridoxal-phosphate-dependent aminotransferase family.</text>
</comment>
<sequence length="455" mass="49141">MSVDWQLDAGPRGDRTTALYQQIRAAVLDGRLRPGDRLPPTRELALLVRVSRGTVTAAYDRLTAEGFLEGRVGAGTFVAAGVRPARTRRAPSGAARPREAFRGPAPTAESGGYTADFTVGVPDPRLFPLPSWRRLVAAELRATRLPAGYADPAGHAGLRAAVARHLGLARGLRAGAEDVVVTNGAQQAFDLVGRVLIEPGAVVAVEEPGYPPVRRLWASLGARVQGVPVDAEGIVVERLPARARLVHVTPSHQFPLGAVLSARRRAALLEWAERRGAVIVEDDYDSEYRFADRPLEPLQARDAHGRVVYVGSFSKTLLPSLRLGFLVAPASLRTALVTARRLTDWHGDPVPQAALARFIDDGLLARHVRRTRNEYAARREALLRSLPWAPLPSVAGLHVAVLVEGAAEIAARAAARGVRVETLDRYCADAPLDGLALGVGLVEPHRIPREWRWSP</sequence>